<dbReference type="EMBL" id="GBEZ01007816">
    <property type="protein sequence ID" value="JAC77673.1"/>
    <property type="molecule type" value="Transcribed_RNA"/>
</dbReference>
<accession>A0A061S0D6</accession>
<proteinExistence type="predicted"/>
<reference evidence="1" key="1">
    <citation type="submission" date="2014-05" db="EMBL/GenBank/DDBJ databases">
        <title>The transcriptome of the halophilic microalga Tetraselmis sp. GSL018 isolated from the Great Salt Lake, Utah.</title>
        <authorList>
            <person name="Jinkerson R.E."/>
            <person name="D'Adamo S."/>
            <person name="Posewitz M.C."/>
        </authorList>
    </citation>
    <scope>NUCLEOTIDE SEQUENCE</scope>
    <source>
        <strain evidence="1">GSL018</strain>
    </source>
</reference>
<organism evidence="1">
    <name type="scientific">Tetraselmis sp. GSL018</name>
    <dbReference type="NCBI Taxonomy" id="582737"/>
    <lineage>
        <taxon>Eukaryota</taxon>
        <taxon>Viridiplantae</taxon>
        <taxon>Chlorophyta</taxon>
        <taxon>core chlorophytes</taxon>
        <taxon>Chlorodendrophyceae</taxon>
        <taxon>Chlorodendrales</taxon>
        <taxon>Chlorodendraceae</taxon>
        <taxon>Tetraselmis</taxon>
    </lineage>
</organism>
<name>A0A061S0D6_9CHLO</name>
<gene>
    <name evidence="1" type="ORF">TSPGSL018_17089</name>
</gene>
<protein>
    <submittedName>
        <fullName evidence="1">Uncharacterized protein</fullName>
    </submittedName>
</protein>
<sequence length="40" mass="4395">TELVIFPYELVASDSYQFVQLQECGKPRPIPSAAHEGGNC</sequence>
<feature type="non-terminal residue" evidence="1">
    <location>
        <position position="1"/>
    </location>
</feature>
<evidence type="ECO:0000313" key="1">
    <source>
        <dbReference type="EMBL" id="JAC77673.1"/>
    </source>
</evidence>
<dbReference type="AlphaFoldDB" id="A0A061S0D6"/>